<dbReference type="EMBL" id="BSXS01002284">
    <property type="protein sequence ID" value="GME78683.1"/>
    <property type="molecule type" value="Genomic_DNA"/>
</dbReference>
<name>A0ACB5T0W5_AMBMO</name>
<keyword evidence="2" id="KW-1185">Reference proteome</keyword>
<evidence type="ECO:0000313" key="2">
    <source>
        <dbReference type="Proteomes" id="UP001165064"/>
    </source>
</evidence>
<protein>
    <submittedName>
        <fullName evidence="1">Unnamed protein product</fullName>
    </submittedName>
</protein>
<gene>
    <name evidence="1" type="ORF">Amon02_000356000</name>
</gene>
<accession>A0ACB5T0W5</accession>
<reference evidence="1" key="1">
    <citation type="submission" date="2023-04" db="EMBL/GenBank/DDBJ databases">
        <title>Ambrosiozyma monospora NBRC 10751.</title>
        <authorList>
            <person name="Ichikawa N."/>
            <person name="Sato H."/>
            <person name="Tonouchi N."/>
        </authorList>
    </citation>
    <scope>NUCLEOTIDE SEQUENCE</scope>
    <source>
        <strain evidence="1">NBRC 10751</strain>
    </source>
</reference>
<dbReference type="Proteomes" id="UP001165064">
    <property type="component" value="Unassembled WGS sequence"/>
</dbReference>
<evidence type="ECO:0000313" key="1">
    <source>
        <dbReference type="EMBL" id="GME78683.1"/>
    </source>
</evidence>
<proteinExistence type="predicted"/>
<sequence>MMSMHRSYSEQVHSTFSNGSPPITPPPTGASGGSFFAEKRIVSGNGSLRLIDVIEPRFNINREESD</sequence>
<comment type="caution">
    <text evidence="1">The sequence shown here is derived from an EMBL/GenBank/DDBJ whole genome shotgun (WGS) entry which is preliminary data.</text>
</comment>
<organism evidence="1 2">
    <name type="scientific">Ambrosiozyma monospora</name>
    <name type="common">Yeast</name>
    <name type="synonym">Endomycopsis monosporus</name>
    <dbReference type="NCBI Taxonomy" id="43982"/>
    <lineage>
        <taxon>Eukaryota</taxon>
        <taxon>Fungi</taxon>
        <taxon>Dikarya</taxon>
        <taxon>Ascomycota</taxon>
        <taxon>Saccharomycotina</taxon>
        <taxon>Pichiomycetes</taxon>
        <taxon>Pichiales</taxon>
        <taxon>Pichiaceae</taxon>
        <taxon>Ambrosiozyma</taxon>
    </lineage>
</organism>